<organism evidence="1">
    <name type="scientific">viral metagenome</name>
    <dbReference type="NCBI Taxonomy" id="1070528"/>
    <lineage>
        <taxon>unclassified sequences</taxon>
        <taxon>metagenomes</taxon>
        <taxon>organismal metagenomes</taxon>
    </lineage>
</organism>
<reference evidence="1" key="1">
    <citation type="submission" date="2020-03" db="EMBL/GenBank/DDBJ databases">
        <title>The deep terrestrial virosphere.</title>
        <authorList>
            <person name="Holmfeldt K."/>
            <person name="Nilsson E."/>
            <person name="Simone D."/>
            <person name="Lopez-Fernandez M."/>
            <person name="Wu X."/>
            <person name="de Brujin I."/>
            <person name="Lundin D."/>
            <person name="Andersson A."/>
            <person name="Bertilsson S."/>
            <person name="Dopson M."/>
        </authorList>
    </citation>
    <scope>NUCLEOTIDE SEQUENCE</scope>
    <source>
        <strain evidence="1">MM415B02644</strain>
    </source>
</reference>
<evidence type="ECO:0000313" key="1">
    <source>
        <dbReference type="EMBL" id="QJA88917.1"/>
    </source>
</evidence>
<proteinExistence type="predicted"/>
<name>A0A6M3L2P3_9ZZZZ</name>
<protein>
    <submittedName>
        <fullName evidence="1">Uncharacterized protein</fullName>
    </submittedName>
</protein>
<dbReference type="EMBL" id="MT142812">
    <property type="protein sequence ID" value="QJA88917.1"/>
    <property type="molecule type" value="Genomic_DNA"/>
</dbReference>
<gene>
    <name evidence="1" type="ORF">MM415B02644_0002</name>
</gene>
<accession>A0A6M3L2P3</accession>
<dbReference type="AlphaFoldDB" id="A0A6M3L2P3"/>
<sequence>MSRYAQNTSVPVERSRAEIESILQRYGASQFVSGWSMEGEPKATIQFRLGTRVIRFLLPLPDPKSEEFTRTPARRNRRSPAEAQAAWEQACRQRWRALALAIKAKLEAVEAGISEFESEFLAHIVDPKIGRTVGEVIRPQLAASYEALGRDKRQPLLLSFES</sequence>